<evidence type="ECO:0000313" key="1">
    <source>
        <dbReference type="EMBL" id="GAQ85871.1"/>
    </source>
</evidence>
<reference evidence="1 2" key="1">
    <citation type="journal article" date="2014" name="Nat. Commun.">
        <title>Klebsormidium flaccidum genome reveals primary factors for plant terrestrial adaptation.</title>
        <authorList>
            <person name="Hori K."/>
            <person name="Maruyama F."/>
            <person name="Fujisawa T."/>
            <person name="Togashi T."/>
            <person name="Yamamoto N."/>
            <person name="Seo M."/>
            <person name="Sato S."/>
            <person name="Yamada T."/>
            <person name="Mori H."/>
            <person name="Tajima N."/>
            <person name="Moriyama T."/>
            <person name="Ikeuchi M."/>
            <person name="Watanabe M."/>
            <person name="Wada H."/>
            <person name="Kobayashi K."/>
            <person name="Saito M."/>
            <person name="Masuda T."/>
            <person name="Sasaki-Sekimoto Y."/>
            <person name="Mashiguchi K."/>
            <person name="Awai K."/>
            <person name="Shimojima M."/>
            <person name="Masuda S."/>
            <person name="Iwai M."/>
            <person name="Nobusawa T."/>
            <person name="Narise T."/>
            <person name="Kondo S."/>
            <person name="Saito H."/>
            <person name="Sato R."/>
            <person name="Murakawa M."/>
            <person name="Ihara Y."/>
            <person name="Oshima-Yamada Y."/>
            <person name="Ohtaka K."/>
            <person name="Satoh M."/>
            <person name="Sonobe K."/>
            <person name="Ishii M."/>
            <person name="Ohtani R."/>
            <person name="Kanamori-Sato M."/>
            <person name="Honoki R."/>
            <person name="Miyazaki D."/>
            <person name="Mochizuki H."/>
            <person name="Umetsu J."/>
            <person name="Higashi K."/>
            <person name="Shibata D."/>
            <person name="Kamiya Y."/>
            <person name="Sato N."/>
            <person name="Nakamura Y."/>
            <person name="Tabata S."/>
            <person name="Ida S."/>
            <person name="Kurokawa K."/>
            <person name="Ohta H."/>
        </authorList>
    </citation>
    <scope>NUCLEOTIDE SEQUENCE [LARGE SCALE GENOMIC DNA]</scope>
    <source>
        <strain evidence="1 2">NIES-2285</strain>
    </source>
</reference>
<accession>A0A1Y1I9R9</accession>
<evidence type="ECO:0000313" key="2">
    <source>
        <dbReference type="Proteomes" id="UP000054558"/>
    </source>
</evidence>
<name>A0A1Y1I9R9_KLENI</name>
<dbReference type="AlphaFoldDB" id="A0A1Y1I9R9"/>
<gene>
    <name evidence="1" type="ORF">KFL_002580205</name>
</gene>
<keyword evidence="2" id="KW-1185">Reference proteome</keyword>
<protein>
    <submittedName>
        <fullName evidence="1">Uncharacterized protein</fullName>
    </submittedName>
</protein>
<proteinExistence type="predicted"/>
<feature type="non-terminal residue" evidence="1">
    <location>
        <position position="187"/>
    </location>
</feature>
<sequence length="187" mass="20010">MLETLRGLRSRFFPLGHGRAGNFSQIQDVTTEKAGVWRPWRNSRWAHWLGAFRLTSSPGLAWNPGWWTWTAELLQGPRVTCTCTDAVEALLHASGPSRSGCAAKGLNPCSTAVGAKARAAEDQALTGEAGTRQGGRTSRWACPEGASLAWPPHVAGSGPLLVEGTFGGVRDDRQDVRCDTCQDGGPL</sequence>
<organism evidence="1 2">
    <name type="scientific">Klebsormidium nitens</name>
    <name type="common">Green alga</name>
    <name type="synonym">Ulothrix nitens</name>
    <dbReference type="NCBI Taxonomy" id="105231"/>
    <lineage>
        <taxon>Eukaryota</taxon>
        <taxon>Viridiplantae</taxon>
        <taxon>Streptophyta</taxon>
        <taxon>Klebsormidiophyceae</taxon>
        <taxon>Klebsormidiales</taxon>
        <taxon>Klebsormidiaceae</taxon>
        <taxon>Klebsormidium</taxon>
    </lineage>
</organism>
<dbReference type="EMBL" id="DF237207">
    <property type="protein sequence ID" value="GAQ85871.1"/>
    <property type="molecule type" value="Genomic_DNA"/>
</dbReference>
<dbReference type="Proteomes" id="UP000054558">
    <property type="component" value="Unassembled WGS sequence"/>
</dbReference>